<dbReference type="Gene3D" id="3.55.50.10">
    <property type="entry name" value="Baseplate protein-like domains"/>
    <property type="match status" value="1"/>
</dbReference>
<dbReference type="Proteomes" id="UP000075502">
    <property type="component" value="Unassembled WGS sequence"/>
</dbReference>
<comment type="caution">
    <text evidence="4">The sequence shown here is derived from an EMBL/GenBank/DDBJ whole genome shotgun (WGS) entry which is preliminary data.</text>
</comment>
<dbReference type="InterPro" id="IPR006533">
    <property type="entry name" value="T6SS_Vgr_RhsGE"/>
</dbReference>
<gene>
    <name evidence="4" type="ORF">BE21_18260</name>
</gene>
<dbReference type="InterPro" id="IPR037026">
    <property type="entry name" value="Vgr_OB-fold_dom_sf"/>
</dbReference>
<dbReference type="Pfam" id="PF05954">
    <property type="entry name" value="Phage_GPD"/>
    <property type="match status" value="1"/>
</dbReference>
<evidence type="ECO:0000259" key="3">
    <source>
        <dbReference type="Pfam" id="PF04717"/>
    </source>
</evidence>
<evidence type="ECO:0000313" key="4">
    <source>
        <dbReference type="EMBL" id="KYG09392.1"/>
    </source>
</evidence>
<dbReference type="NCBIfam" id="TIGR03361">
    <property type="entry name" value="VI_Rhs_Vgr"/>
    <property type="match status" value="1"/>
</dbReference>
<sequence>MPRLYHLSASFLPPGASVVSFDGEEALSRLYRFRILFSLPLAEGLGLDLDAAVGQTARFLLRDGLAGAVHQAYSGTVAALELAEDLEQRSVFRLHLAPRLWRLSLGEHSRVFVDKALPEILSETLEDGGLTPDDYELRLVGKYAPLRHVCQFRESRLLFLTRWLERVGAYYFFEQGDERERLIITDSAASHAGARSGPVRFVPQHAGDVTAGQALRSFRWRHEVVPRKVAVADYHPLHPRLAVEGSADVAPEGAGGEVRLFKVNEEQPGDARRFATTRALEHLAGRTTCQAGGFVIGLMPGFTFDLVEHPRRELNQAYLVTEIRHRGREADLDGDAREIGAGAEAGGEEGAELYHCELRAVEASRHHLVPSMTRWPRISGTVRARIDGEGESEYAQIDEHGRYRVRLLLDESGLPDGAASTYLRMLQPHAGNPEGMHLPLRKGTEVQVAFLRGDPDQPVIVGAVPNAMTPSPVTLANPTQNVLQTGGRSRVEIDDQQGSEYIDVSTPQESTFFHLGAHAGKGTHNLVLSTSGDASMRTGGNRELRVGGKQTESVAGDVNERYHADQTTSVAGSLAETIDGGAAQTIHAGAEQTVDGGATETISGGERRRVTGGQRETLSGGRTQTITGSSVETITGDLTQTVTGGATITSSGGHTVVAGGGFEVGTPGAVTLIANGGFNLLAPGGQRRLDNDFVIFGNEYKILAPNQLVICGHRVDAMGLYVELVGLKVDLFGVKQTVGTTAKQAALVYLGTDGVGATAHAFSQQGGAFHLWGG</sequence>
<organism evidence="4 5">
    <name type="scientific">Sorangium cellulosum</name>
    <name type="common">Polyangium cellulosum</name>
    <dbReference type="NCBI Taxonomy" id="56"/>
    <lineage>
        <taxon>Bacteria</taxon>
        <taxon>Pseudomonadati</taxon>
        <taxon>Myxococcota</taxon>
        <taxon>Polyangia</taxon>
        <taxon>Polyangiales</taxon>
        <taxon>Polyangiaceae</taxon>
        <taxon>Sorangium</taxon>
    </lineage>
</organism>
<feature type="domain" description="Gp5/Type VI secretion system Vgr protein OB-fold" evidence="3">
    <location>
        <begin position="398"/>
        <end position="463"/>
    </location>
</feature>
<dbReference type="EMBL" id="JEME01000698">
    <property type="protein sequence ID" value="KYG09392.1"/>
    <property type="molecule type" value="Genomic_DNA"/>
</dbReference>
<evidence type="ECO:0000313" key="5">
    <source>
        <dbReference type="Proteomes" id="UP000075502"/>
    </source>
</evidence>
<dbReference type="Gene3D" id="2.30.110.50">
    <property type="match status" value="1"/>
</dbReference>
<dbReference type="AlphaFoldDB" id="A0A150TXH8"/>
<dbReference type="Gene3D" id="2.40.50.230">
    <property type="entry name" value="Gp5 N-terminal domain"/>
    <property type="match status" value="1"/>
</dbReference>
<dbReference type="NCBIfam" id="TIGR01646">
    <property type="entry name" value="vgr_GE"/>
    <property type="match status" value="1"/>
</dbReference>
<dbReference type="SUPFAM" id="SSF69279">
    <property type="entry name" value="Phage tail proteins"/>
    <property type="match status" value="2"/>
</dbReference>
<proteinExistence type="inferred from homology"/>
<dbReference type="Pfam" id="PF04717">
    <property type="entry name" value="Phage_base_V"/>
    <property type="match status" value="1"/>
</dbReference>
<dbReference type="InterPro" id="IPR006531">
    <property type="entry name" value="Gp5/Vgr_OB"/>
</dbReference>
<dbReference type="Gene3D" id="4.10.220.110">
    <property type="match status" value="1"/>
</dbReference>
<feature type="region of interest" description="Disordered" evidence="2">
    <location>
        <begin position="531"/>
        <end position="551"/>
    </location>
</feature>
<evidence type="ECO:0000256" key="1">
    <source>
        <dbReference type="ARBA" id="ARBA00005558"/>
    </source>
</evidence>
<dbReference type="SUPFAM" id="SSF69349">
    <property type="entry name" value="Phage fibre proteins"/>
    <property type="match status" value="2"/>
</dbReference>
<evidence type="ECO:0000256" key="2">
    <source>
        <dbReference type="SAM" id="MobiDB-lite"/>
    </source>
</evidence>
<reference evidence="4 5" key="1">
    <citation type="submission" date="2014-02" db="EMBL/GenBank/DDBJ databases">
        <title>The small core and large imbalanced accessory genome model reveals a collaborative survival strategy of Sorangium cellulosum strains in nature.</title>
        <authorList>
            <person name="Han K."/>
            <person name="Peng R."/>
            <person name="Blom J."/>
            <person name="Li Y.-Z."/>
        </authorList>
    </citation>
    <scope>NUCLEOTIDE SEQUENCE [LARGE SCALE GENOMIC DNA]</scope>
    <source>
        <strain evidence="4 5">So0007-03</strain>
    </source>
</reference>
<name>A0A150TXH8_SORCE</name>
<comment type="similarity">
    <text evidence="1">Belongs to the VgrG protein family.</text>
</comment>
<dbReference type="SUPFAM" id="SSF69255">
    <property type="entry name" value="gp5 N-terminal domain-like"/>
    <property type="match status" value="1"/>
</dbReference>
<dbReference type="InterPro" id="IPR017847">
    <property type="entry name" value="T6SS_RhsGE_Vgr_subset"/>
</dbReference>
<accession>A0A150TXH8</accession>
<protein>
    <recommendedName>
        <fullName evidence="3">Gp5/Type VI secretion system Vgr protein OB-fold domain-containing protein</fullName>
    </recommendedName>
</protein>